<dbReference type="GO" id="GO:0003777">
    <property type="term" value="F:microtubule motor activity"/>
    <property type="evidence" value="ECO:0007669"/>
    <property type="project" value="InterPro"/>
</dbReference>
<feature type="region of interest" description="Disordered" evidence="8">
    <location>
        <begin position="964"/>
        <end position="1031"/>
    </location>
</feature>
<dbReference type="InterPro" id="IPR019821">
    <property type="entry name" value="Kinesin_motor_CS"/>
</dbReference>
<dbReference type="FunFam" id="3.40.850.10:FF:000177">
    <property type="entry name" value="Kinesin-like protein"/>
    <property type="match status" value="1"/>
</dbReference>
<evidence type="ECO:0000256" key="4">
    <source>
        <dbReference type="ARBA" id="ARBA00023054"/>
    </source>
</evidence>
<comment type="similarity">
    <text evidence="7">Belongs to the TRAFAC class myosin-kinesin ATPase superfamily. Kinesin family.</text>
</comment>
<dbReference type="PANTHER" id="PTHR47968">
    <property type="entry name" value="CENTROMERE PROTEIN E"/>
    <property type="match status" value="1"/>
</dbReference>
<keyword evidence="10" id="KW-1185">Reference proteome</keyword>
<evidence type="ECO:0000313" key="11">
    <source>
        <dbReference type="RefSeq" id="XP_028967799.1"/>
    </source>
</evidence>
<dbReference type="PROSITE" id="PS00411">
    <property type="entry name" value="KINESIN_MOTOR_1"/>
    <property type="match status" value="1"/>
</dbReference>
<keyword evidence="4" id="KW-0175">Coiled coil</keyword>
<evidence type="ECO:0000259" key="9">
    <source>
        <dbReference type="PROSITE" id="PS50067"/>
    </source>
</evidence>
<dbReference type="GO" id="GO:0007018">
    <property type="term" value="P:microtubule-based movement"/>
    <property type="evidence" value="ECO:0007669"/>
    <property type="project" value="InterPro"/>
</dbReference>
<dbReference type="KEGG" id="goe:100908762"/>
<comment type="subcellular location">
    <subcellularLocation>
        <location evidence="1">Cytoplasm</location>
        <location evidence="1">Cytoskeleton</location>
    </subcellularLocation>
</comment>
<dbReference type="InterPro" id="IPR036961">
    <property type="entry name" value="Kinesin_motor_dom_sf"/>
</dbReference>
<feature type="domain" description="Kinesin motor" evidence="9">
    <location>
        <begin position="7"/>
        <end position="321"/>
    </location>
</feature>
<sequence>MTSSSDSISVAVRVRPPKDENDVEEWMVQDQVIYAARPECQQNVFAFDHILSQEKTNADVYDQVVHSIITSVMAGYHGTVFAYGQTSSGKTHTMMGNDQDPGVIKRAIAQIFDNIHKATDREFLIRISYLEIYNEQIRDLLNTSSSANLQIKGPDMAVAGLTEQVTTDAEQIFHYMTEGDKNRHVGCTNMNERSSRSHSIFRITIESSNRNSETNKRDGVRISQLNLVDLAGSERATHTGATGTRLREGCHINTSLTALGIVIRKLSTGEKHINFRDSKLTRILQNSLGGNSRTAIICNISPSDYETSLSTLRFGSDAKRITNKPVINQVLAEDASLLRKRNKEIESLKALISKVETGKEQQLKEKDDTIDKLRKKIEGLQKLAIGGELPSSVSDRNASASRRTDTRRRETWCPGQIAATATPAKSAMLDLTSVHNDSFIARYGAYREEFDFCTPARPRKRKSEEAFPKTEAKTTLREEDSTRDENAPPNLREELEEARLEIESLREELEFLRNEKGLYCGGSCTPAAKRVCLDSRNAATPIPEARPDLSQIPEEESELEEDSPFGTKLKIMATPRQKIQGMRLENRMLKRTLMVSSSCSTPAPSEDTVMTLCNRSVPTAPEAKPEMSDAACQCEELNHDEEERTDAVPETHRRILVDASTSPEATIEISSPAFDTPLRTLQRVCRDSIPLIDLDANFIAKVLQVSRRDAETSICGLALDIGEAETTDETLRDQTDQTELGTQTVIVPCETVERSEVEVQTDTEPVMRKAEKADAESQAEVSTFCCEIQASVATSDAETSVPIIASEDASTQTSDGKVCPTDVGRGLDAILGDSEKDCPKVVKTHEVGVQVRFEELWVIKMKLEQEKMAREEAEQKLDDVWKERTKVVNTNDKYLEYFKAHGIDPISVIKGQVADTVGSRKGNCAADDVDALKKKYDALKEFCFRHPDIKERVLKDKVIVRHTPQSKNRMKENDAKIHKETVAESENLEPSTSGNSRPGATDRPLAELQDMQQFKGTKYLAEADPGECKPS</sequence>
<dbReference type="GO" id="GO:0008017">
    <property type="term" value="F:microtubule binding"/>
    <property type="evidence" value="ECO:0007669"/>
    <property type="project" value="InterPro"/>
</dbReference>
<dbReference type="GO" id="GO:0005874">
    <property type="term" value="C:microtubule"/>
    <property type="evidence" value="ECO:0007669"/>
    <property type="project" value="TreeGrafter"/>
</dbReference>
<keyword evidence="6" id="KW-0206">Cytoskeleton</keyword>
<feature type="compositionally biased region" description="Basic and acidic residues" evidence="8">
    <location>
        <begin position="462"/>
        <end position="493"/>
    </location>
</feature>
<accession>A0AAJ7WHZ0</accession>
<dbReference type="Pfam" id="PF00225">
    <property type="entry name" value="Kinesin"/>
    <property type="match status" value="1"/>
</dbReference>
<dbReference type="PROSITE" id="PS50067">
    <property type="entry name" value="KINESIN_MOTOR_2"/>
    <property type="match status" value="1"/>
</dbReference>
<reference evidence="11" key="1">
    <citation type="submission" date="2025-08" db="UniProtKB">
        <authorList>
            <consortium name="RefSeq"/>
        </authorList>
    </citation>
    <scope>IDENTIFICATION</scope>
</reference>
<dbReference type="SMART" id="SM00129">
    <property type="entry name" value="KISc"/>
    <property type="match status" value="1"/>
</dbReference>
<dbReference type="InterPro" id="IPR027640">
    <property type="entry name" value="Kinesin-like_fam"/>
</dbReference>
<dbReference type="Proteomes" id="UP000694867">
    <property type="component" value="Unplaced"/>
</dbReference>
<name>A0AAJ7WHZ0_9ACAR</name>
<evidence type="ECO:0000256" key="6">
    <source>
        <dbReference type="ARBA" id="ARBA00023212"/>
    </source>
</evidence>
<dbReference type="PANTHER" id="PTHR47968:SF75">
    <property type="entry name" value="CENTROMERE-ASSOCIATED PROTEIN E"/>
    <property type="match status" value="1"/>
</dbReference>
<evidence type="ECO:0000256" key="2">
    <source>
        <dbReference type="ARBA" id="ARBA00022741"/>
    </source>
</evidence>
<dbReference type="SUPFAM" id="SSF52540">
    <property type="entry name" value="P-loop containing nucleoside triphosphate hydrolases"/>
    <property type="match status" value="1"/>
</dbReference>
<feature type="binding site" evidence="7">
    <location>
        <begin position="84"/>
        <end position="91"/>
    </location>
    <ligand>
        <name>ATP</name>
        <dbReference type="ChEBI" id="CHEBI:30616"/>
    </ligand>
</feature>
<dbReference type="AlphaFoldDB" id="A0AAJ7WHZ0"/>
<keyword evidence="2 7" id="KW-0547">Nucleotide-binding</keyword>
<organism evidence="10 11">
    <name type="scientific">Galendromus occidentalis</name>
    <name type="common">western predatory mite</name>
    <dbReference type="NCBI Taxonomy" id="34638"/>
    <lineage>
        <taxon>Eukaryota</taxon>
        <taxon>Metazoa</taxon>
        <taxon>Ecdysozoa</taxon>
        <taxon>Arthropoda</taxon>
        <taxon>Chelicerata</taxon>
        <taxon>Arachnida</taxon>
        <taxon>Acari</taxon>
        <taxon>Parasitiformes</taxon>
        <taxon>Mesostigmata</taxon>
        <taxon>Gamasina</taxon>
        <taxon>Phytoseioidea</taxon>
        <taxon>Phytoseiidae</taxon>
        <taxon>Typhlodrominae</taxon>
        <taxon>Galendromus</taxon>
    </lineage>
</organism>
<keyword evidence="3 7" id="KW-0067">ATP-binding</keyword>
<evidence type="ECO:0000256" key="3">
    <source>
        <dbReference type="ARBA" id="ARBA00022840"/>
    </source>
</evidence>
<dbReference type="GO" id="GO:0000278">
    <property type="term" value="P:mitotic cell cycle"/>
    <property type="evidence" value="ECO:0007669"/>
    <property type="project" value="TreeGrafter"/>
</dbReference>
<evidence type="ECO:0000256" key="8">
    <source>
        <dbReference type="SAM" id="MobiDB-lite"/>
    </source>
</evidence>
<evidence type="ECO:0000256" key="5">
    <source>
        <dbReference type="ARBA" id="ARBA00023175"/>
    </source>
</evidence>
<dbReference type="PRINTS" id="PR00380">
    <property type="entry name" value="KINESINHEAVY"/>
</dbReference>
<dbReference type="Gene3D" id="3.40.850.10">
    <property type="entry name" value="Kinesin motor domain"/>
    <property type="match status" value="1"/>
</dbReference>
<keyword evidence="5 7" id="KW-0505">Motor protein</keyword>
<proteinExistence type="inferred from homology"/>
<dbReference type="InterPro" id="IPR027417">
    <property type="entry name" value="P-loop_NTPase"/>
</dbReference>
<dbReference type="InterPro" id="IPR001752">
    <property type="entry name" value="Kinesin_motor_dom"/>
</dbReference>
<feature type="compositionally biased region" description="Basic and acidic residues" evidence="8">
    <location>
        <begin position="969"/>
        <end position="982"/>
    </location>
</feature>
<dbReference type="RefSeq" id="XP_028967799.1">
    <property type="nucleotide sequence ID" value="XM_029111966.1"/>
</dbReference>
<evidence type="ECO:0000256" key="7">
    <source>
        <dbReference type="PROSITE-ProRule" id="PRU00283"/>
    </source>
</evidence>
<dbReference type="GO" id="GO:0005524">
    <property type="term" value="F:ATP binding"/>
    <property type="evidence" value="ECO:0007669"/>
    <property type="project" value="UniProtKB-UniRule"/>
</dbReference>
<keyword evidence="6" id="KW-0963">Cytoplasm</keyword>
<gene>
    <name evidence="11" type="primary">LOC100908762</name>
</gene>
<protein>
    <submittedName>
        <fullName evidence="11">Centromere-associated protein E</fullName>
    </submittedName>
</protein>
<dbReference type="GeneID" id="100908762"/>
<feature type="region of interest" description="Disordered" evidence="8">
    <location>
        <begin position="458"/>
        <end position="493"/>
    </location>
</feature>
<feature type="compositionally biased region" description="Polar residues" evidence="8">
    <location>
        <begin position="988"/>
        <end position="998"/>
    </location>
</feature>
<evidence type="ECO:0000313" key="10">
    <source>
        <dbReference type="Proteomes" id="UP000694867"/>
    </source>
</evidence>
<evidence type="ECO:0000256" key="1">
    <source>
        <dbReference type="ARBA" id="ARBA00004245"/>
    </source>
</evidence>
<feature type="region of interest" description="Disordered" evidence="8">
    <location>
        <begin position="388"/>
        <end position="409"/>
    </location>
</feature>